<name>A0A9Q1GZC4_9CARY</name>
<dbReference type="OrthoDB" id="429932at2759"/>
<dbReference type="Pfam" id="PF08676">
    <property type="entry name" value="MutL_C"/>
    <property type="match status" value="1"/>
</dbReference>
<protein>
    <recommendedName>
        <fullName evidence="2">MutL C-terminal dimerisation domain-containing protein</fullName>
    </recommendedName>
</protein>
<dbReference type="Proteomes" id="UP001153076">
    <property type="component" value="Unassembled WGS sequence"/>
</dbReference>
<comment type="similarity">
    <text evidence="1">Belongs to the DNA mismatch repair MutL/HexB family.</text>
</comment>
<evidence type="ECO:0000313" key="4">
    <source>
        <dbReference type="Proteomes" id="UP001153076"/>
    </source>
</evidence>
<dbReference type="PANTHER" id="PTHR10073:SF47">
    <property type="entry name" value="DNA MISMATCH REPAIR PROTEIN MLH3"/>
    <property type="match status" value="1"/>
</dbReference>
<dbReference type="EMBL" id="JAKOGI010001089">
    <property type="protein sequence ID" value="KAJ8427830.1"/>
    <property type="molecule type" value="Genomic_DNA"/>
</dbReference>
<evidence type="ECO:0000259" key="2">
    <source>
        <dbReference type="SMART" id="SM00853"/>
    </source>
</evidence>
<dbReference type="GO" id="GO:0140664">
    <property type="term" value="F:ATP-dependent DNA damage sensor activity"/>
    <property type="evidence" value="ECO:0007669"/>
    <property type="project" value="InterPro"/>
</dbReference>
<dbReference type="InterPro" id="IPR037198">
    <property type="entry name" value="MutL_C_sf"/>
</dbReference>
<dbReference type="SUPFAM" id="SSF55874">
    <property type="entry name" value="ATPase domain of HSP90 chaperone/DNA topoisomerase II/histidine kinase"/>
    <property type="match status" value="1"/>
</dbReference>
<dbReference type="GO" id="GO:0006298">
    <property type="term" value="P:mismatch repair"/>
    <property type="evidence" value="ECO:0007669"/>
    <property type="project" value="InterPro"/>
</dbReference>
<evidence type="ECO:0000256" key="1">
    <source>
        <dbReference type="ARBA" id="ARBA00006082"/>
    </source>
</evidence>
<dbReference type="Gene3D" id="3.30.1540.20">
    <property type="entry name" value="MutL, C-terminal domain, dimerisation subdomain"/>
    <property type="match status" value="2"/>
</dbReference>
<feature type="domain" description="MutL C-terminal dimerisation" evidence="2">
    <location>
        <begin position="944"/>
        <end position="1086"/>
    </location>
</feature>
<dbReference type="Pfam" id="PF13589">
    <property type="entry name" value="HATPase_c_3"/>
    <property type="match status" value="1"/>
</dbReference>
<dbReference type="FunFam" id="3.30.1370.100:FF:000007">
    <property type="entry name" value="MUTL protein homolog 3"/>
    <property type="match status" value="1"/>
</dbReference>
<dbReference type="GO" id="GO:0032300">
    <property type="term" value="C:mismatch repair complex"/>
    <property type="evidence" value="ECO:0007669"/>
    <property type="project" value="InterPro"/>
</dbReference>
<dbReference type="SMART" id="SM00853">
    <property type="entry name" value="MutL_C"/>
    <property type="match status" value="1"/>
</dbReference>
<organism evidence="3 4">
    <name type="scientific">Carnegiea gigantea</name>
    <dbReference type="NCBI Taxonomy" id="171969"/>
    <lineage>
        <taxon>Eukaryota</taxon>
        <taxon>Viridiplantae</taxon>
        <taxon>Streptophyta</taxon>
        <taxon>Embryophyta</taxon>
        <taxon>Tracheophyta</taxon>
        <taxon>Spermatophyta</taxon>
        <taxon>Magnoliopsida</taxon>
        <taxon>eudicotyledons</taxon>
        <taxon>Gunneridae</taxon>
        <taxon>Pentapetalae</taxon>
        <taxon>Caryophyllales</taxon>
        <taxon>Cactineae</taxon>
        <taxon>Cactaceae</taxon>
        <taxon>Cactoideae</taxon>
        <taxon>Echinocereeae</taxon>
        <taxon>Carnegiea</taxon>
    </lineage>
</organism>
<proteinExistence type="inferred from homology"/>
<dbReference type="InterPro" id="IPR036890">
    <property type="entry name" value="HATPase_C_sf"/>
</dbReference>
<accession>A0A9Q1GZC4</accession>
<dbReference type="GO" id="GO:0005524">
    <property type="term" value="F:ATP binding"/>
    <property type="evidence" value="ECO:0007669"/>
    <property type="project" value="InterPro"/>
</dbReference>
<dbReference type="PROSITE" id="PS00058">
    <property type="entry name" value="DNA_MISMATCH_REPAIR_1"/>
    <property type="match status" value="1"/>
</dbReference>
<reference evidence="3" key="1">
    <citation type="submission" date="2022-04" db="EMBL/GenBank/DDBJ databases">
        <title>Carnegiea gigantea Genome sequencing and assembly v2.</title>
        <authorList>
            <person name="Copetti D."/>
            <person name="Sanderson M.J."/>
            <person name="Burquez A."/>
            <person name="Wojciechowski M.F."/>
        </authorList>
    </citation>
    <scope>NUCLEOTIDE SEQUENCE</scope>
    <source>
        <strain evidence="3">SGP5-SGP5p</strain>
        <tissue evidence="3">Aerial part</tissue>
    </source>
</reference>
<dbReference type="InterPro" id="IPR042120">
    <property type="entry name" value="MutL_C_dimsub"/>
</dbReference>
<dbReference type="SUPFAM" id="SSF118116">
    <property type="entry name" value="DNA mismatch repair protein MutL"/>
    <property type="match status" value="1"/>
</dbReference>
<dbReference type="InterPro" id="IPR014790">
    <property type="entry name" value="MutL_C"/>
</dbReference>
<dbReference type="InterPro" id="IPR014762">
    <property type="entry name" value="DNA_mismatch_repair_CS"/>
</dbReference>
<dbReference type="Gene3D" id="3.30.565.10">
    <property type="entry name" value="Histidine kinase-like ATPase, C-terminal domain"/>
    <property type="match status" value="1"/>
</dbReference>
<evidence type="ECO:0000313" key="3">
    <source>
        <dbReference type="EMBL" id="KAJ8427830.1"/>
    </source>
</evidence>
<dbReference type="GO" id="GO:0016887">
    <property type="term" value="F:ATP hydrolysis activity"/>
    <property type="evidence" value="ECO:0007669"/>
    <property type="project" value="InterPro"/>
</dbReference>
<dbReference type="InterPro" id="IPR038973">
    <property type="entry name" value="MutL/Mlh/Pms-like"/>
</dbReference>
<gene>
    <name evidence="3" type="ORF">Cgig2_001641</name>
</gene>
<dbReference type="AlphaFoldDB" id="A0A9Q1GZC4"/>
<sequence length="1181" mass="132732">MERIRPLSEALHSAVRSGFIISDLTTVVEELVHNSLDAGATKVIVYVGVSNGYVKVEDDGYGISRDGLVLLGERYATSKFHHLQHKDDDAQSFGFRGEALCSIADTSLIEIITKVQGRPNGYRKVMKARTAHIFKFQYYAALNVFMAFEYFVIDHCNFFPRVASVFISVLMIVDKMLAQLLRYIPAAFSGDFWLIGFFNAYVCSAKKVLHSVKKCTIRIALVQPRVSFKVVDMDSEDELLRTHSSFSPLAVLCSNFGFEASSLHGLTFSQGDSYNGKTDQTGTAGKEKLVKNMITAEKDWLLKTCKIPTKRRKIQNTQNEQLSAKSSLKPMEMLFEDGSLCLCEGTNRRGRNLLRNTANFGEAETDGEFPYQMDFSESRGACPLNCIFDIGRSIDNCLLETDKELDSLNEGLSENFVTTVQRDYDEGDFLPRSRREVGPTVDAYARKSEAGNGWGCQFGLQNDQLQALSSEIPTPFKYNKASTFQIENPEANEGCGNFMSKADAYSLSHKFSIQRVQSQNGIARNWPFSRLCIESDMWEDRGITSTKCHDSFSFYSGSFDREHTLNYPSEQVGVFTPRLSPNTDQYLTTSYPFLNMKPWDLEHIIQDEGLERRYKVRNCDAFEQSNNDKEEFYHNALSNNCFYENSFPADLDPDLIFMNEYAGAKKGILECSNHEHSVNPLSTATDSDNFYEVPHSTCMDRRERNHRYSPSICCSPSKSINTEAQMDGRRYEALHADHKSGGKMRRGDHKCSPPDLFLASSGNVLNEEVFSPFLNFQSKYDAVTPSFPLVSSMSTKKGPKIDRRGCEAPERNCRLSRQMESSSRSKRSYSAPPICRAKRRFFSVVDYLISTAESLAVRVAPRACNATGGLKPVQDTETLLIKWREDFQDGRLADIVNSQDVGDGLAQLKDENTILDIDSCMLHVAGDSLVPKSIDRSCLENANVLLQVDKKFIPVVAGGTLAVIDQHAADERIRLEEMRKKALPEMAYQLLCNYAEHVQRWGWICNIFCQDSGSFNKDLNLLNGQPMHLSLLAVPCILGVDLSDADLLEFLEQLADTDGSSTIPPAILRILNYKACRGAIMFGDKLLPSECNLIVEELKHTSLCFQCAHGRPTTVPLVNLEALHKSIAQLGSWHEGSENLWHGLCRREINLERAKRRLDVAISHGCRCMHGLFASLLLHVL</sequence>
<keyword evidence="4" id="KW-1185">Reference proteome</keyword>
<comment type="caution">
    <text evidence="3">The sequence shown here is derived from an EMBL/GenBank/DDBJ whole genome shotgun (WGS) entry which is preliminary data.</text>
</comment>
<dbReference type="PANTHER" id="PTHR10073">
    <property type="entry name" value="DNA MISMATCH REPAIR PROTEIN MLH, PMS, MUTL"/>
    <property type="match status" value="1"/>
</dbReference>